<proteinExistence type="predicted"/>
<dbReference type="PANTHER" id="PTHR47174:SF3">
    <property type="entry name" value="BRIDGING INTEGRATOR 3"/>
    <property type="match status" value="1"/>
</dbReference>
<reference evidence="5" key="1">
    <citation type="submission" date="2023-03" db="EMBL/GenBank/DDBJ databases">
        <title>Mating type loci evolution in Malassezia.</title>
        <authorList>
            <person name="Coelho M.A."/>
        </authorList>
    </citation>
    <scope>NUCLEOTIDE SEQUENCE</scope>
    <source>
        <strain evidence="5">CBS 10434</strain>
    </source>
</reference>
<dbReference type="Gene3D" id="1.20.1270.60">
    <property type="entry name" value="Arfaptin homology (AH) domain/BAR domain"/>
    <property type="match status" value="1"/>
</dbReference>
<dbReference type="InterPro" id="IPR004148">
    <property type="entry name" value="BAR_dom"/>
</dbReference>
<gene>
    <name evidence="5" type="primary">hob3</name>
    <name evidence="5" type="ORF">MCAP1_001908</name>
</gene>
<dbReference type="GO" id="GO:1990528">
    <property type="term" value="C:Rvs161p-Rvs167p complex"/>
    <property type="evidence" value="ECO:0007669"/>
    <property type="project" value="TreeGrafter"/>
</dbReference>
<dbReference type="AlphaFoldDB" id="A0AAF0IW71"/>
<evidence type="ECO:0000256" key="2">
    <source>
        <dbReference type="ARBA" id="ARBA00022490"/>
    </source>
</evidence>
<dbReference type="GO" id="GO:0006897">
    <property type="term" value="P:endocytosis"/>
    <property type="evidence" value="ECO:0007669"/>
    <property type="project" value="InterPro"/>
</dbReference>
<dbReference type="InterPro" id="IPR027267">
    <property type="entry name" value="AH/BAR_dom_sf"/>
</dbReference>
<dbReference type="PROSITE" id="PS51021">
    <property type="entry name" value="BAR"/>
    <property type="match status" value="1"/>
</dbReference>
<comment type="subcellular location">
    <subcellularLocation>
        <location evidence="1">Cytoplasm</location>
        <location evidence="1">Cytoskeleton</location>
    </subcellularLocation>
</comment>
<evidence type="ECO:0000259" key="4">
    <source>
        <dbReference type="PROSITE" id="PS51021"/>
    </source>
</evidence>
<keyword evidence="6" id="KW-1185">Reference proteome</keyword>
<dbReference type="InterPro" id="IPR046982">
    <property type="entry name" value="BIN3/RVS161-like"/>
</dbReference>
<accession>A0AAF0IW71</accession>
<keyword evidence="3" id="KW-0206">Cytoskeleton</keyword>
<dbReference type="GO" id="GO:0031097">
    <property type="term" value="C:medial cortex"/>
    <property type="evidence" value="ECO:0007669"/>
    <property type="project" value="TreeGrafter"/>
</dbReference>
<dbReference type="Proteomes" id="UP001220961">
    <property type="component" value="Chromosome 3"/>
</dbReference>
<sequence>MSASEARIGDTIEGFYHDNSQTATIASSYKRALEELDARTAKELDGPYRATVLDPMGKLCSYFPEVNKLIEKRGRKLLDYDASRSRYKKQSDRPADDPSKLPRYVVITYASMEREHNEAKLVFDAIDEQLMIELPQLVDMRIPYLDPSLEMMIRIQIKFAQEGYEQLGGVQRYFPEQVRNDYAEGQLDAQVEGVLQEMRGLSICGMGH</sequence>
<dbReference type="GO" id="GO:0043332">
    <property type="term" value="C:mating projection tip"/>
    <property type="evidence" value="ECO:0007669"/>
    <property type="project" value="TreeGrafter"/>
</dbReference>
<evidence type="ECO:0000313" key="5">
    <source>
        <dbReference type="EMBL" id="WFD19672.1"/>
    </source>
</evidence>
<evidence type="ECO:0000313" key="6">
    <source>
        <dbReference type="Proteomes" id="UP001220961"/>
    </source>
</evidence>
<protein>
    <submittedName>
        <fullName evidence="5">BAR adaptor protein Hob3</fullName>
    </submittedName>
</protein>
<dbReference type="Pfam" id="PF03114">
    <property type="entry name" value="BAR"/>
    <property type="match status" value="1"/>
</dbReference>
<dbReference type="GO" id="GO:0030479">
    <property type="term" value="C:actin cortical patch"/>
    <property type="evidence" value="ECO:0007669"/>
    <property type="project" value="TreeGrafter"/>
</dbReference>
<dbReference type="GO" id="GO:0097320">
    <property type="term" value="P:plasma membrane tubulation"/>
    <property type="evidence" value="ECO:0007669"/>
    <property type="project" value="TreeGrafter"/>
</dbReference>
<dbReference type="GO" id="GO:0008289">
    <property type="term" value="F:lipid binding"/>
    <property type="evidence" value="ECO:0007669"/>
    <property type="project" value="TreeGrafter"/>
</dbReference>
<name>A0AAF0IW71_9BASI</name>
<dbReference type="EMBL" id="CP119910">
    <property type="protein sequence ID" value="WFD19672.1"/>
    <property type="molecule type" value="Genomic_DNA"/>
</dbReference>
<evidence type="ECO:0000256" key="3">
    <source>
        <dbReference type="ARBA" id="ARBA00023212"/>
    </source>
</evidence>
<dbReference type="SMART" id="SM00721">
    <property type="entry name" value="BAR"/>
    <property type="match status" value="1"/>
</dbReference>
<feature type="domain" description="BAR" evidence="4">
    <location>
        <begin position="1"/>
        <end position="183"/>
    </location>
</feature>
<keyword evidence="2" id="KW-0963">Cytoplasm</keyword>
<organism evidence="5 6">
    <name type="scientific">Malassezia caprae</name>
    <dbReference type="NCBI Taxonomy" id="1381934"/>
    <lineage>
        <taxon>Eukaryota</taxon>
        <taxon>Fungi</taxon>
        <taxon>Dikarya</taxon>
        <taxon>Basidiomycota</taxon>
        <taxon>Ustilaginomycotina</taxon>
        <taxon>Malasseziomycetes</taxon>
        <taxon>Malasseziales</taxon>
        <taxon>Malasseziaceae</taxon>
        <taxon>Malassezia</taxon>
    </lineage>
</organism>
<evidence type="ECO:0000256" key="1">
    <source>
        <dbReference type="ARBA" id="ARBA00004245"/>
    </source>
</evidence>
<dbReference type="SUPFAM" id="SSF103657">
    <property type="entry name" value="BAR/IMD domain-like"/>
    <property type="match status" value="1"/>
</dbReference>
<dbReference type="PANTHER" id="PTHR47174">
    <property type="entry name" value="BRIDGING INTEGRATOR 3"/>
    <property type="match status" value="1"/>
</dbReference>
<dbReference type="GO" id="GO:0051666">
    <property type="term" value="P:actin cortical patch localization"/>
    <property type="evidence" value="ECO:0007669"/>
    <property type="project" value="InterPro"/>
</dbReference>